<keyword evidence="2" id="KW-1185">Reference proteome</keyword>
<evidence type="ECO:0000313" key="2">
    <source>
        <dbReference type="Proteomes" id="UP000824782"/>
    </source>
</evidence>
<accession>A0AAV6ZI56</accession>
<dbReference type="EMBL" id="WNYA01000276">
    <property type="protein sequence ID" value="KAG8548986.1"/>
    <property type="molecule type" value="Genomic_DNA"/>
</dbReference>
<organism evidence="1 2">
    <name type="scientific">Engystomops pustulosus</name>
    <name type="common">Tungara frog</name>
    <name type="synonym">Physalaemus pustulosus</name>
    <dbReference type="NCBI Taxonomy" id="76066"/>
    <lineage>
        <taxon>Eukaryota</taxon>
        <taxon>Metazoa</taxon>
        <taxon>Chordata</taxon>
        <taxon>Craniata</taxon>
        <taxon>Vertebrata</taxon>
        <taxon>Euteleostomi</taxon>
        <taxon>Amphibia</taxon>
        <taxon>Batrachia</taxon>
        <taxon>Anura</taxon>
        <taxon>Neobatrachia</taxon>
        <taxon>Hyloidea</taxon>
        <taxon>Leptodactylidae</taxon>
        <taxon>Leiuperinae</taxon>
        <taxon>Engystomops</taxon>
    </lineage>
</organism>
<evidence type="ECO:0000313" key="1">
    <source>
        <dbReference type="EMBL" id="KAG8548986.1"/>
    </source>
</evidence>
<proteinExistence type="predicted"/>
<dbReference type="AlphaFoldDB" id="A0AAV6ZI56"/>
<reference evidence="1" key="1">
    <citation type="thesis" date="2020" institute="ProQuest LLC" country="789 East Eisenhower Parkway, Ann Arbor, MI, USA">
        <title>Comparative Genomics and Chromosome Evolution.</title>
        <authorList>
            <person name="Mudd A.B."/>
        </authorList>
    </citation>
    <scope>NUCLEOTIDE SEQUENCE</scope>
    <source>
        <strain evidence="1">237g6f4</strain>
        <tissue evidence="1">Blood</tissue>
    </source>
</reference>
<gene>
    <name evidence="1" type="ORF">GDO81_023281</name>
</gene>
<sequence length="90" mass="10445">MFDVRSSSAGQYVSIVTTSEAGFIYTRGTRFIIGVQILWALDYNNCTLYLNRLHRLKNKSWITKILDQSKTFKKTCPRFKEALKNAKFCV</sequence>
<dbReference type="Proteomes" id="UP000824782">
    <property type="component" value="Unassembled WGS sequence"/>
</dbReference>
<name>A0AAV6ZI56_ENGPU</name>
<comment type="caution">
    <text evidence="1">The sequence shown here is derived from an EMBL/GenBank/DDBJ whole genome shotgun (WGS) entry which is preliminary data.</text>
</comment>
<protein>
    <submittedName>
        <fullName evidence="1">Uncharacterized protein</fullName>
    </submittedName>
</protein>